<dbReference type="GO" id="GO:0004671">
    <property type="term" value="F:protein C-terminal S-isoprenylcysteine carboxyl O-methyltransferase activity"/>
    <property type="evidence" value="ECO:0007669"/>
    <property type="project" value="InterPro"/>
</dbReference>
<dbReference type="PANTHER" id="PTHR43847:SF1">
    <property type="entry name" value="BLL3993 PROTEIN"/>
    <property type="match status" value="1"/>
</dbReference>
<sequence length="185" mass="20967">MSLLFIAVYTAWLASEILLNRFLRGSNTDQQQKDKGSLSFMWIIIIASIVVAGFIGHSTYRPIGGNAVRLAGLAVIILGMILRFAAVSQLGRLFTVMVTIREGHNIKKDGLYKYLRHPSYAGSLLSFIGYGLSMNNWLALIVVFVPVFLVFVYRMQIEEQVLMGQFGDEYVNYMKTTKRVIPWIY</sequence>
<dbReference type="OrthoDB" id="9809773at2"/>
<accession>A0A1H4CEL8</accession>
<dbReference type="InterPro" id="IPR052527">
    <property type="entry name" value="Metal_cation-efflux_comp"/>
</dbReference>
<keyword evidence="6" id="KW-0808">Transferase</keyword>
<gene>
    <name evidence="6" type="ORF">SAMN05660909_02589</name>
</gene>
<keyword evidence="7" id="KW-1185">Reference proteome</keyword>
<feature type="transmembrane region" description="Helical" evidence="5">
    <location>
        <begin position="134"/>
        <end position="153"/>
    </location>
</feature>
<feature type="transmembrane region" description="Helical" evidence="5">
    <location>
        <begin position="38"/>
        <end position="55"/>
    </location>
</feature>
<dbReference type="Gene3D" id="1.20.120.1630">
    <property type="match status" value="1"/>
</dbReference>
<keyword evidence="2 5" id="KW-0812">Transmembrane</keyword>
<feature type="transmembrane region" description="Helical" evidence="5">
    <location>
        <begin position="67"/>
        <end position="86"/>
    </location>
</feature>
<evidence type="ECO:0000256" key="4">
    <source>
        <dbReference type="ARBA" id="ARBA00023136"/>
    </source>
</evidence>
<proteinExistence type="predicted"/>
<protein>
    <submittedName>
        <fullName evidence="6">Protein-S-isoprenylcysteine O-methyltransferase Ste14</fullName>
    </submittedName>
</protein>
<dbReference type="STRING" id="408074.SAMN05660909_02589"/>
<keyword evidence="6" id="KW-0489">Methyltransferase</keyword>
<name>A0A1H4CEL8_9BACT</name>
<dbReference type="InterPro" id="IPR007269">
    <property type="entry name" value="ICMT_MeTrfase"/>
</dbReference>
<organism evidence="6 7">
    <name type="scientific">Chitinophaga terrae</name>
    <name type="common">ex Kim and Jung 2007</name>
    <dbReference type="NCBI Taxonomy" id="408074"/>
    <lineage>
        <taxon>Bacteria</taxon>
        <taxon>Pseudomonadati</taxon>
        <taxon>Bacteroidota</taxon>
        <taxon>Chitinophagia</taxon>
        <taxon>Chitinophagales</taxon>
        <taxon>Chitinophagaceae</taxon>
        <taxon>Chitinophaga</taxon>
    </lineage>
</organism>
<reference evidence="7" key="1">
    <citation type="submission" date="2016-10" db="EMBL/GenBank/DDBJ databases">
        <authorList>
            <person name="Varghese N."/>
            <person name="Submissions S."/>
        </authorList>
    </citation>
    <scope>NUCLEOTIDE SEQUENCE [LARGE SCALE GENOMIC DNA]</scope>
    <source>
        <strain evidence="7">DSM 23920</strain>
    </source>
</reference>
<evidence type="ECO:0000256" key="2">
    <source>
        <dbReference type="ARBA" id="ARBA00022692"/>
    </source>
</evidence>
<evidence type="ECO:0000256" key="5">
    <source>
        <dbReference type="SAM" id="Phobius"/>
    </source>
</evidence>
<dbReference type="RefSeq" id="WP_089762190.1">
    <property type="nucleotide sequence ID" value="NZ_BKAT01000007.1"/>
</dbReference>
<keyword evidence="3 5" id="KW-1133">Transmembrane helix</keyword>
<evidence type="ECO:0000256" key="3">
    <source>
        <dbReference type="ARBA" id="ARBA00022989"/>
    </source>
</evidence>
<evidence type="ECO:0000313" key="7">
    <source>
        <dbReference type="Proteomes" id="UP000199656"/>
    </source>
</evidence>
<dbReference type="PANTHER" id="PTHR43847">
    <property type="entry name" value="BLL3993 PROTEIN"/>
    <property type="match status" value="1"/>
</dbReference>
<dbReference type="GO" id="GO:0032259">
    <property type="term" value="P:methylation"/>
    <property type="evidence" value="ECO:0007669"/>
    <property type="project" value="UniProtKB-KW"/>
</dbReference>
<evidence type="ECO:0000256" key="1">
    <source>
        <dbReference type="ARBA" id="ARBA00004141"/>
    </source>
</evidence>
<evidence type="ECO:0000313" key="6">
    <source>
        <dbReference type="EMBL" id="SEA58763.1"/>
    </source>
</evidence>
<dbReference type="AlphaFoldDB" id="A0A1H4CEL8"/>
<dbReference type="EMBL" id="FNRL01000010">
    <property type="protein sequence ID" value="SEA58763.1"/>
    <property type="molecule type" value="Genomic_DNA"/>
</dbReference>
<comment type="subcellular location">
    <subcellularLocation>
        <location evidence="1">Membrane</location>
        <topology evidence="1">Multi-pass membrane protein</topology>
    </subcellularLocation>
</comment>
<dbReference type="PROSITE" id="PS50244">
    <property type="entry name" value="S5A_REDUCTASE"/>
    <property type="match status" value="1"/>
</dbReference>
<dbReference type="GO" id="GO:0016020">
    <property type="term" value="C:membrane"/>
    <property type="evidence" value="ECO:0007669"/>
    <property type="project" value="UniProtKB-SubCell"/>
</dbReference>
<keyword evidence="4 5" id="KW-0472">Membrane</keyword>
<dbReference type="Pfam" id="PF04140">
    <property type="entry name" value="ICMT"/>
    <property type="match status" value="1"/>
</dbReference>
<dbReference type="Proteomes" id="UP000199656">
    <property type="component" value="Unassembled WGS sequence"/>
</dbReference>